<dbReference type="EMBL" id="BAAAYG010000012">
    <property type="protein sequence ID" value="GAA3287630.1"/>
    <property type="molecule type" value="Genomic_DNA"/>
</dbReference>
<reference evidence="9" key="1">
    <citation type="journal article" date="2019" name="Int. J. Syst. Evol. Microbiol.">
        <title>The Global Catalogue of Microorganisms (GCM) 10K type strain sequencing project: providing services to taxonomists for standard genome sequencing and annotation.</title>
        <authorList>
            <consortium name="The Broad Institute Genomics Platform"/>
            <consortium name="The Broad Institute Genome Sequencing Center for Infectious Disease"/>
            <person name="Wu L."/>
            <person name="Ma J."/>
        </authorList>
    </citation>
    <scope>NUCLEOTIDE SEQUENCE [LARGE SCALE GENOMIC DNA]</scope>
    <source>
        <strain evidence="9">JCM 11483</strain>
    </source>
</reference>
<dbReference type="PANTHER" id="PTHR30024:SF21">
    <property type="entry name" value="ABC TRANSPORTER SUBSTRATE-BINDING PROTEIN"/>
    <property type="match status" value="1"/>
</dbReference>
<comment type="similarity">
    <text evidence="2">Belongs to the bacterial solute-binding protein SsuA/TauA family.</text>
</comment>
<protein>
    <submittedName>
        <fullName evidence="8">Aliphatic sulfonate ABC transporter substrate-binding protein</fullName>
    </submittedName>
</protein>
<evidence type="ECO:0000256" key="4">
    <source>
        <dbReference type="ARBA" id="ARBA00022729"/>
    </source>
</evidence>
<dbReference type="SMART" id="SM00062">
    <property type="entry name" value="PBPb"/>
    <property type="match status" value="1"/>
</dbReference>
<gene>
    <name evidence="8" type="ORF">GCM10020260_24500</name>
</gene>
<dbReference type="PANTHER" id="PTHR30024">
    <property type="entry name" value="ALIPHATIC SULFONATES-BINDING PROTEIN-RELATED"/>
    <property type="match status" value="1"/>
</dbReference>
<dbReference type="InterPro" id="IPR010067">
    <property type="entry name" value="ABC_SsuA_sub-bd"/>
</dbReference>
<keyword evidence="3" id="KW-0813">Transport</keyword>
<evidence type="ECO:0000256" key="1">
    <source>
        <dbReference type="ARBA" id="ARBA00004418"/>
    </source>
</evidence>
<dbReference type="Proteomes" id="UP001501736">
    <property type="component" value="Unassembled WGS sequence"/>
</dbReference>
<dbReference type="SUPFAM" id="SSF53850">
    <property type="entry name" value="Periplasmic binding protein-like II"/>
    <property type="match status" value="1"/>
</dbReference>
<evidence type="ECO:0000313" key="9">
    <source>
        <dbReference type="Proteomes" id="UP001501736"/>
    </source>
</evidence>
<feature type="region of interest" description="Disordered" evidence="5">
    <location>
        <begin position="332"/>
        <end position="354"/>
    </location>
</feature>
<dbReference type="InterPro" id="IPR001638">
    <property type="entry name" value="Solute-binding_3/MltF_N"/>
</dbReference>
<comment type="subcellular location">
    <subcellularLocation>
        <location evidence="1">Periplasm</location>
    </subcellularLocation>
</comment>
<keyword evidence="4 6" id="KW-0732">Signal</keyword>
<evidence type="ECO:0000256" key="6">
    <source>
        <dbReference type="SAM" id="SignalP"/>
    </source>
</evidence>
<feature type="compositionally biased region" description="Low complexity" evidence="5">
    <location>
        <begin position="344"/>
        <end position="354"/>
    </location>
</feature>
<dbReference type="PROSITE" id="PS51257">
    <property type="entry name" value="PROKAR_LIPOPROTEIN"/>
    <property type="match status" value="1"/>
</dbReference>
<proteinExistence type="inferred from homology"/>
<keyword evidence="9" id="KW-1185">Reference proteome</keyword>
<feature type="signal peptide" evidence="6">
    <location>
        <begin position="1"/>
        <end position="28"/>
    </location>
</feature>
<dbReference type="Pfam" id="PF09084">
    <property type="entry name" value="NMT1"/>
    <property type="match status" value="1"/>
</dbReference>
<accession>A0ABP6RFF9</accession>
<comment type="caution">
    <text evidence="8">The sequence shown here is derived from an EMBL/GenBank/DDBJ whole genome shotgun (WGS) entry which is preliminary data.</text>
</comment>
<evidence type="ECO:0000256" key="2">
    <source>
        <dbReference type="ARBA" id="ARBA00010742"/>
    </source>
</evidence>
<feature type="chain" id="PRO_5046335644" evidence="6">
    <location>
        <begin position="29"/>
        <end position="354"/>
    </location>
</feature>
<evidence type="ECO:0000259" key="7">
    <source>
        <dbReference type="SMART" id="SM00062"/>
    </source>
</evidence>
<dbReference type="NCBIfam" id="TIGR01728">
    <property type="entry name" value="SsuA_fam"/>
    <property type="match status" value="1"/>
</dbReference>
<evidence type="ECO:0000313" key="8">
    <source>
        <dbReference type="EMBL" id="GAA3287630.1"/>
    </source>
</evidence>
<feature type="domain" description="Solute-binding protein family 3/N-terminal" evidence="7">
    <location>
        <begin position="49"/>
        <end position="261"/>
    </location>
</feature>
<name>A0ABP6RFF9_9MICC</name>
<organism evidence="8 9">
    <name type="scientific">Nesterenkonia halobia</name>
    <dbReference type="NCBI Taxonomy" id="37922"/>
    <lineage>
        <taxon>Bacteria</taxon>
        <taxon>Bacillati</taxon>
        <taxon>Actinomycetota</taxon>
        <taxon>Actinomycetes</taxon>
        <taxon>Micrococcales</taxon>
        <taxon>Micrococcaceae</taxon>
        <taxon>Nesterenkonia</taxon>
    </lineage>
</organism>
<dbReference type="RefSeq" id="WP_344721803.1">
    <property type="nucleotide sequence ID" value="NZ_BAAAYG010000012.1"/>
</dbReference>
<dbReference type="InterPro" id="IPR015168">
    <property type="entry name" value="SsuA/THI5"/>
</dbReference>
<evidence type="ECO:0000256" key="3">
    <source>
        <dbReference type="ARBA" id="ARBA00022448"/>
    </source>
</evidence>
<sequence length="354" mass="37969">MNRSHHAALRTTRLARVVAAGAAVTVLAAGCVQGEGPSDSEDGELGTLTLDFATYNPLSLVIKEHGWLEEELSDAGTEVEWVQSHGSNDANEKLRAEAIQVGSTAGSAALLARANGAAQKTILIENQPEWSALVAGPDSDIESMEDLEGASVAATLGTDPYFFLVQALQQAGMSVDDVEVQNLQHADGATALSNGDVDAWAGLDPIMAGQEQEGAELFYRNVDFNTYSVINATEPFIEDHPDTAQTVVDVYEQARQWAQENPDQTAEILAEYGNIETSVAEQVITERTTFDIDPVPGEDQREVLEEVGPIFLDTGDVSSQEDIDQALETLFHPDFAEDREATEAEGTTSSEGDQ</sequence>
<evidence type="ECO:0000256" key="5">
    <source>
        <dbReference type="SAM" id="MobiDB-lite"/>
    </source>
</evidence>
<dbReference type="Gene3D" id="3.40.190.10">
    <property type="entry name" value="Periplasmic binding protein-like II"/>
    <property type="match status" value="2"/>
</dbReference>